<dbReference type="RefSeq" id="WP_275227130.1">
    <property type="nucleotide sequence ID" value="NZ_JARESE010000012.1"/>
</dbReference>
<accession>A0ABT5WLV9</accession>
<gene>
    <name evidence="1" type="ORF">PYV00_04795</name>
</gene>
<dbReference type="PANTHER" id="PTHR36451">
    <property type="entry name" value="PAPS-DEPENDENT SULFOTRANSFERASE STF3"/>
    <property type="match status" value="1"/>
</dbReference>
<dbReference type="EMBL" id="JARESE010000012">
    <property type="protein sequence ID" value="MDE8651037.1"/>
    <property type="molecule type" value="Genomic_DNA"/>
</dbReference>
<organism evidence="1 2">
    <name type="scientific">Novosphingobium album</name>
    <name type="common">ex Liu et al. 2023</name>
    <dbReference type="NCBI Taxonomy" id="3031130"/>
    <lineage>
        <taxon>Bacteria</taxon>
        <taxon>Pseudomonadati</taxon>
        <taxon>Pseudomonadota</taxon>
        <taxon>Alphaproteobacteria</taxon>
        <taxon>Sphingomonadales</taxon>
        <taxon>Sphingomonadaceae</taxon>
        <taxon>Novosphingobium</taxon>
    </lineage>
</organism>
<proteinExistence type="predicted"/>
<sequence length="393" mass="44026">MIELEAIIAEAEANAGLADPEPHLHRNLAALLASIAAGPPMHANGMAAMRRAMTGFTTNRLEGLRWLRDHPQIGEEAVIAPVFLCGLPRSGTTYFQYLFDRDRRFRLLRTWEAIMPNPPPGHDPASVTARKAAEAEMRGKWKPGEIEGFDALHLIDEDGSEECHAILEQAYATAGSFNLYDAPEFFDFLMDGLDLEAAYRVHKRQLQLLQWLMPPRRWALKYPNHVIAMDAILQVYPDARFAMTHRDPLQTLASIAKMTFTLRSARYADPVDRTRVGRQMLDFVDRHIARIMAFAKGPQADRAVHVDYYRLVADPAKVMAEVHAGLGIDTPGDVREAIAGWRRENPKNKRGANEYTLDQFGIDPGEARERFADYIAHFDIASEAAGTALASAR</sequence>
<evidence type="ECO:0000313" key="1">
    <source>
        <dbReference type="EMBL" id="MDE8651037.1"/>
    </source>
</evidence>
<dbReference type="InterPro" id="IPR052736">
    <property type="entry name" value="Stf3_sulfotransferase"/>
</dbReference>
<name>A0ABT5WLV9_9SPHN</name>
<reference evidence="1 2" key="1">
    <citation type="submission" date="2023-03" db="EMBL/GenBank/DDBJ databases">
        <title>NovoSphingobium album sp. nov. isolated from polycyclic aromatic hydrocarbons- and heavy-metal polluted soil.</title>
        <authorList>
            <person name="Liu Z."/>
            <person name="Wang K."/>
        </authorList>
    </citation>
    <scope>NUCLEOTIDE SEQUENCE [LARGE SCALE GENOMIC DNA]</scope>
    <source>
        <strain evidence="1 2">H3SJ31-1</strain>
    </source>
</reference>
<dbReference type="Gene3D" id="3.40.50.300">
    <property type="entry name" value="P-loop containing nucleotide triphosphate hydrolases"/>
    <property type="match status" value="1"/>
</dbReference>
<dbReference type="PANTHER" id="PTHR36451:SF1">
    <property type="entry name" value="OMEGA-HYDROXY-BETA-DIHYDROMENAQUINONE-9 SULFOTRANSFERASE STF3"/>
    <property type="match status" value="1"/>
</dbReference>
<dbReference type="SUPFAM" id="SSF52540">
    <property type="entry name" value="P-loop containing nucleoside triphosphate hydrolases"/>
    <property type="match status" value="1"/>
</dbReference>
<dbReference type="InterPro" id="IPR027417">
    <property type="entry name" value="P-loop_NTPase"/>
</dbReference>
<comment type="caution">
    <text evidence="1">The sequence shown here is derived from an EMBL/GenBank/DDBJ whole genome shotgun (WGS) entry which is preliminary data.</text>
</comment>
<dbReference type="Proteomes" id="UP001216253">
    <property type="component" value="Unassembled WGS sequence"/>
</dbReference>
<protein>
    <submittedName>
        <fullName evidence="1">Sulfotransferase</fullName>
    </submittedName>
</protein>
<keyword evidence="2" id="KW-1185">Reference proteome</keyword>
<dbReference type="Pfam" id="PF13469">
    <property type="entry name" value="Sulfotransfer_3"/>
    <property type="match status" value="1"/>
</dbReference>
<evidence type="ECO:0000313" key="2">
    <source>
        <dbReference type="Proteomes" id="UP001216253"/>
    </source>
</evidence>